<dbReference type="OrthoDB" id="401753at2"/>
<evidence type="ECO:0000313" key="2">
    <source>
        <dbReference type="Proteomes" id="UP000009135"/>
    </source>
</evidence>
<proteinExistence type="predicted"/>
<dbReference type="Proteomes" id="UP000009135">
    <property type="component" value="Chromosome"/>
</dbReference>
<dbReference type="STRING" id="1111676.MHC_01570"/>
<reference evidence="1 2" key="1">
    <citation type="journal article" date="2012" name="J. Bacteriol.">
        <title>Complete genome sequence of Mycoplasma haemocanis strain Illinois.</title>
        <authorList>
            <person name="do Nascimento N.C."/>
            <person name="Guimaraes A.M."/>
            <person name="Santos A.P."/>
            <person name="Sanmiguel P.J."/>
            <person name="Messick J.B."/>
        </authorList>
    </citation>
    <scope>NUCLEOTIDE SEQUENCE [LARGE SCALE GENOMIC DNA]</scope>
    <source>
        <strain evidence="1 2">Illinois</strain>
    </source>
</reference>
<dbReference type="EMBL" id="CP003199">
    <property type="protein sequence ID" value="AEW45180.1"/>
    <property type="molecule type" value="Genomic_DNA"/>
</dbReference>
<dbReference type="AlphaFoldDB" id="H6N6A8"/>
<protein>
    <submittedName>
        <fullName evidence="1">Uncharacterized protein</fullName>
    </submittedName>
</protein>
<gene>
    <name evidence="1" type="ordered locus">MHC_01570</name>
</gene>
<name>H6N6A8_MYCHN</name>
<organism evidence="1 2">
    <name type="scientific">Mycoplasma haemocanis (strain Illinois)</name>
    <dbReference type="NCBI Taxonomy" id="1111676"/>
    <lineage>
        <taxon>Bacteria</taxon>
        <taxon>Bacillati</taxon>
        <taxon>Mycoplasmatota</taxon>
        <taxon>Mollicutes</taxon>
        <taxon>Mycoplasmataceae</taxon>
        <taxon>Mycoplasma</taxon>
    </lineage>
</organism>
<dbReference type="KEGG" id="mhe:MHC_01570"/>
<keyword evidence="2" id="KW-1185">Reference proteome</keyword>
<accession>H6N6A8</accession>
<sequence>MNPLVLKGSAGIAAFTAVLGTIGIVTKISKKVAVPIKTLLEKSRPDKRLLFAARGASNPDWKSAWNRYINQYKGTQEDPFALGAFSGENVPDNFMSKCESLFEEKVVDEGDDKYNLTLEFCTRNTLVSDFIWEQGKQMVSDKGNSSWSGLWNSYKQDGDLWQLNKSGNSGVPEEFKDRCLKESNSKSQNAHSPEVVAAVKYCSVVRSN</sequence>
<dbReference type="HOGENOM" id="CLU_098620_0_0_14"/>
<evidence type="ECO:0000313" key="1">
    <source>
        <dbReference type="EMBL" id="AEW45180.1"/>
    </source>
</evidence>